<evidence type="ECO:0000259" key="7">
    <source>
        <dbReference type="Pfam" id="PF01545"/>
    </source>
</evidence>
<dbReference type="KEGG" id="sli:Slin_2798"/>
<sequence length="300" mass="32609">MASTKTAIYTALGANLAIAVTKFIAAGVTGSSAMVSEGIHSLVDTLNEVLLLLGMKRSQKPPDAKRPFGYGRELYFWSFVVSLLIFAVGGGVSFYEGITHLQHPNPIENPLWNYIVLGVAIVLDGISMVTAFRAFNVQRGDQPFWSAVKESKDPATFVVLFEDVSDVLGLIIAFLGVFLGHQLNNPYLDGIASILIGILLMAVSVLLARESRSLLMGESAAPAIVQQTITLTEADADVVKTMNAFTFQMGPEEVVLIQRVAFQPELKTDAIVDGINRIRQTIQAAEPSIRQVYIEPVRQN</sequence>
<feature type="transmembrane region" description="Helical" evidence="6">
    <location>
        <begin position="74"/>
        <end position="94"/>
    </location>
</feature>
<evidence type="ECO:0000313" key="8">
    <source>
        <dbReference type="EMBL" id="ADB38813.1"/>
    </source>
</evidence>
<dbReference type="InterPro" id="IPR058533">
    <property type="entry name" value="Cation_efflux_TM"/>
</dbReference>
<keyword evidence="4 6" id="KW-1133">Transmembrane helix</keyword>
<dbReference type="HOGENOM" id="CLU_021126_0_1_10"/>
<gene>
    <name evidence="8" type="ordered locus">Slin_2798</name>
</gene>
<keyword evidence="3 6" id="KW-0812">Transmembrane</keyword>
<feature type="transmembrane region" description="Helical" evidence="6">
    <location>
        <begin position="114"/>
        <end position="135"/>
    </location>
</feature>
<dbReference type="Proteomes" id="UP000002028">
    <property type="component" value="Chromosome"/>
</dbReference>
<dbReference type="GO" id="GO:0016020">
    <property type="term" value="C:membrane"/>
    <property type="evidence" value="ECO:0007669"/>
    <property type="project" value="UniProtKB-SubCell"/>
</dbReference>
<dbReference type="AlphaFoldDB" id="D2QJA0"/>
<dbReference type="SUPFAM" id="SSF161111">
    <property type="entry name" value="Cation efflux protein transmembrane domain-like"/>
    <property type="match status" value="1"/>
</dbReference>
<accession>D2QJA0</accession>
<dbReference type="InterPro" id="IPR002524">
    <property type="entry name" value="Cation_efflux"/>
</dbReference>
<feature type="transmembrane region" description="Helical" evidence="6">
    <location>
        <begin position="191"/>
        <end position="208"/>
    </location>
</feature>
<dbReference type="RefSeq" id="WP_012927343.1">
    <property type="nucleotide sequence ID" value="NC_013730.1"/>
</dbReference>
<evidence type="ECO:0000256" key="3">
    <source>
        <dbReference type="ARBA" id="ARBA00022692"/>
    </source>
</evidence>
<evidence type="ECO:0000256" key="6">
    <source>
        <dbReference type="SAM" id="Phobius"/>
    </source>
</evidence>
<dbReference type="NCBIfam" id="TIGR01297">
    <property type="entry name" value="CDF"/>
    <property type="match status" value="1"/>
</dbReference>
<evidence type="ECO:0000256" key="4">
    <source>
        <dbReference type="ARBA" id="ARBA00022989"/>
    </source>
</evidence>
<dbReference type="EMBL" id="CP001769">
    <property type="protein sequence ID" value="ADB38813.1"/>
    <property type="molecule type" value="Genomic_DNA"/>
</dbReference>
<name>D2QJA0_SPILD</name>
<feature type="domain" description="Cation efflux protein transmembrane" evidence="7">
    <location>
        <begin position="10"/>
        <end position="216"/>
    </location>
</feature>
<proteinExistence type="predicted"/>
<dbReference type="eggNOG" id="COG0053">
    <property type="taxonomic scope" value="Bacteria"/>
</dbReference>
<dbReference type="GO" id="GO:0008324">
    <property type="term" value="F:monoatomic cation transmembrane transporter activity"/>
    <property type="evidence" value="ECO:0007669"/>
    <property type="project" value="InterPro"/>
</dbReference>
<organism evidence="8 9">
    <name type="scientific">Spirosoma linguale (strain ATCC 33905 / DSM 74 / LMG 10896 / Claus 1)</name>
    <dbReference type="NCBI Taxonomy" id="504472"/>
    <lineage>
        <taxon>Bacteria</taxon>
        <taxon>Pseudomonadati</taxon>
        <taxon>Bacteroidota</taxon>
        <taxon>Cytophagia</taxon>
        <taxon>Cytophagales</taxon>
        <taxon>Cytophagaceae</taxon>
        <taxon>Spirosoma</taxon>
    </lineage>
</organism>
<dbReference type="Gene3D" id="1.20.1510.10">
    <property type="entry name" value="Cation efflux protein transmembrane domain"/>
    <property type="match status" value="1"/>
</dbReference>
<dbReference type="PANTHER" id="PTHR13414:SF9">
    <property type="entry name" value="PROTON-COUPLED ZINC ANTIPORTER SLC30A9, MITOCHONDRIAL"/>
    <property type="match status" value="1"/>
</dbReference>
<keyword evidence="5 6" id="KW-0472">Membrane</keyword>
<comment type="subcellular location">
    <subcellularLocation>
        <location evidence="1">Membrane</location>
        <topology evidence="1">Multi-pass membrane protein</topology>
    </subcellularLocation>
</comment>
<reference evidence="8 9" key="1">
    <citation type="journal article" date="2010" name="Stand. Genomic Sci.">
        <title>Complete genome sequence of Spirosoma linguale type strain (1).</title>
        <authorList>
            <person name="Lail K."/>
            <person name="Sikorski J."/>
            <person name="Saunders E."/>
            <person name="Lapidus A."/>
            <person name="Glavina Del Rio T."/>
            <person name="Copeland A."/>
            <person name="Tice H."/>
            <person name="Cheng J.-F."/>
            <person name="Lucas S."/>
            <person name="Nolan M."/>
            <person name="Bruce D."/>
            <person name="Goodwin L."/>
            <person name="Pitluck S."/>
            <person name="Ivanova N."/>
            <person name="Mavromatis K."/>
            <person name="Ovchinnikova G."/>
            <person name="Pati A."/>
            <person name="Chen A."/>
            <person name="Palaniappan K."/>
            <person name="Land M."/>
            <person name="Hauser L."/>
            <person name="Chang Y.-J."/>
            <person name="Jeffries C.D."/>
            <person name="Chain P."/>
            <person name="Brettin T."/>
            <person name="Detter J.C."/>
            <person name="Schuetze A."/>
            <person name="Rohde M."/>
            <person name="Tindall B.J."/>
            <person name="Goeker M."/>
            <person name="Bristow J."/>
            <person name="Eisen J.A."/>
            <person name="Markowitz V."/>
            <person name="Hugenholtz P."/>
            <person name="Kyrpides N.C."/>
            <person name="Klenk H.-P."/>
            <person name="Chen F."/>
        </authorList>
    </citation>
    <scope>NUCLEOTIDE SEQUENCE [LARGE SCALE GENOMIC DNA]</scope>
    <source>
        <strain evidence="9">ATCC 33905 / DSM 74 / LMG 10896 / Claus 1</strain>
    </source>
</reference>
<evidence type="ECO:0000256" key="5">
    <source>
        <dbReference type="ARBA" id="ARBA00023136"/>
    </source>
</evidence>
<evidence type="ECO:0000313" key="9">
    <source>
        <dbReference type="Proteomes" id="UP000002028"/>
    </source>
</evidence>
<keyword evidence="2" id="KW-0813">Transport</keyword>
<keyword evidence="9" id="KW-1185">Reference proteome</keyword>
<protein>
    <submittedName>
        <fullName evidence="8">Cation diffusion facilitator family transporter</fullName>
    </submittedName>
</protein>
<evidence type="ECO:0000256" key="1">
    <source>
        <dbReference type="ARBA" id="ARBA00004141"/>
    </source>
</evidence>
<dbReference type="PANTHER" id="PTHR13414">
    <property type="entry name" value="HUEL-CATION TRANSPORTER"/>
    <property type="match status" value="1"/>
</dbReference>
<feature type="transmembrane region" description="Helical" evidence="6">
    <location>
        <begin position="156"/>
        <end position="179"/>
    </location>
</feature>
<dbReference type="InterPro" id="IPR027469">
    <property type="entry name" value="Cation_efflux_TMD_sf"/>
</dbReference>
<evidence type="ECO:0000256" key="2">
    <source>
        <dbReference type="ARBA" id="ARBA00022448"/>
    </source>
</evidence>
<dbReference type="InterPro" id="IPR040177">
    <property type="entry name" value="SLC30A9"/>
</dbReference>
<dbReference type="Pfam" id="PF01545">
    <property type="entry name" value="Cation_efflux"/>
    <property type="match status" value="1"/>
</dbReference>
<dbReference type="GO" id="GO:0006829">
    <property type="term" value="P:zinc ion transport"/>
    <property type="evidence" value="ECO:0007669"/>
    <property type="project" value="InterPro"/>
</dbReference>
<dbReference type="STRING" id="504472.Slin_2798"/>